<organism evidence="1 2">
    <name type="scientific">Clostridium botulinum</name>
    <dbReference type="NCBI Taxonomy" id="1491"/>
    <lineage>
        <taxon>Bacteria</taxon>
        <taxon>Bacillati</taxon>
        <taxon>Bacillota</taxon>
        <taxon>Clostridia</taxon>
        <taxon>Eubacteriales</taxon>
        <taxon>Clostridiaceae</taxon>
        <taxon>Clostridium</taxon>
    </lineage>
</organism>
<dbReference type="AlphaFoldDB" id="A0AAU8Z1Q4"/>
<evidence type="ECO:0000313" key="2">
    <source>
        <dbReference type="Proteomes" id="UP000238070"/>
    </source>
</evidence>
<accession>A0AAU8Z1Q4</accession>
<evidence type="ECO:0000313" key="1">
    <source>
        <dbReference type="EMBL" id="AVP66023.1"/>
    </source>
</evidence>
<dbReference type="Proteomes" id="UP000238070">
    <property type="component" value="Chromosome"/>
</dbReference>
<dbReference type="EMBL" id="CP027776">
    <property type="protein sequence ID" value="AVP66023.1"/>
    <property type="molecule type" value="Genomic_DNA"/>
</dbReference>
<protein>
    <submittedName>
        <fullName evidence="1">Uncharacterized protein</fullName>
    </submittedName>
</protein>
<sequence length="184" mass="21381">MQIVEYLIDNTVLTVGFKEDNFVVYSAIAYDITLTKQQLLQKAYEQVKLTIEYEKTLEEHSFITEKTGEEFIPEQSKLNKLEVDFNKLQGKVIDQYGNIISTDVIFSIESTNKARIEENKIVEDEVEKDTEYYIIARYKDLEKKQKRIIYCTKIVEEKIGPEKVAIAEAIVDLNNRLQKIEGGN</sequence>
<proteinExistence type="predicted"/>
<reference evidence="1 2" key="1">
    <citation type="submission" date="2018-01" db="EMBL/GenBank/DDBJ databases">
        <title>Genetic Diversity of Clostridium botulinum in seafood.</title>
        <authorList>
            <person name="Athira V."/>
            <person name="Arun Jyothi P.V."/>
            <person name="Lalitha K.V."/>
            <person name="Joseph T.C."/>
        </authorList>
    </citation>
    <scope>NUCLEOTIDE SEQUENCE [LARGE SCALE GENOMIC DNA]</scope>
    <source>
        <strain evidence="1 2">Mfbjulcb5</strain>
    </source>
</reference>
<gene>
    <name evidence="1" type="ORF">C3B64_17955</name>
</gene>
<name>A0AAU8Z1Q4_CLOBO</name>